<reference evidence="2" key="1">
    <citation type="submission" date="2015-09" db="EMBL/GenBank/DDBJ databases">
        <title>Scylla olivacea transcriptome.</title>
        <authorList>
            <person name="Ikhwanuddin M."/>
        </authorList>
    </citation>
    <scope>NUCLEOTIDE SEQUENCE</scope>
</reference>
<dbReference type="PANTHER" id="PTHR21301">
    <property type="entry name" value="REVERSE TRANSCRIPTASE"/>
    <property type="match status" value="1"/>
</dbReference>
<sequence>MTTKSDKGGGVVIMNKADYSAKMMNLLSDTSTYEKKYQGYNNITSKNFNKEARKILRKSEKGKKLLHLLEENPNPPKMRGLPKTHKPNIPMRPITSGIGSAPHALAKRPARPLSNALGSINGAHLRNSADLIQRLNSVDFRNKKMASFDVKSLFTNVPVEGAIEAVKRASGDINEENLPIPREDYINLVELCVKFGAFTFEGQEYSQHKGLAMGSPLSAVMACLYMETLETDNFIRIMGRGSTWLRYVDDVLVIVPKGTNINNKLTLLNKVHKDIQFTVEEEQDNRLPFLDTVIWREEEGVSFSVYRKPTNKDNFIHYLSAHSMRVKSGVIIGFYLRAFRICNNNFLEQEIRYIISTFKKLGYPEGLLVRLKNKAKKITTENKENKDPCTTSKRERYICVPNSDKASAINKYLSKTGLKIATLAGEKIGELTRTKETGLVNNNSVVYSIPCKGCTKQYIGETGRGLKTRITEHRRDVL</sequence>
<dbReference type="GO" id="GO:0071897">
    <property type="term" value="P:DNA biosynthetic process"/>
    <property type="evidence" value="ECO:0007669"/>
    <property type="project" value="UniProtKB-ARBA"/>
</dbReference>
<dbReference type="PROSITE" id="PS50878">
    <property type="entry name" value="RT_POL"/>
    <property type="match status" value="1"/>
</dbReference>
<name>A0A0P4VPR3_SCYOL</name>
<dbReference type="SUPFAM" id="SSF56672">
    <property type="entry name" value="DNA/RNA polymerases"/>
    <property type="match status" value="1"/>
</dbReference>
<dbReference type="CDD" id="cd00304">
    <property type="entry name" value="RT_like"/>
    <property type="match status" value="1"/>
</dbReference>
<proteinExistence type="predicted"/>
<organism evidence="2">
    <name type="scientific">Scylla olivacea</name>
    <name type="common">Orange mud crab</name>
    <name type="synonym">Cancer olivacea</name>
    <dbReference type="NCBI Taxonomy" id="85551"/>
    <lineage>
        <taxon>Eukaryota</taxon>
        <taxon>Metazoa</taxon>
        <taxon>Ecdysozoa</taxon>
        <taxon>Arthropoda</taxon>
        <taxon>Crustacea</taxon>
        <taxon>Multicrustacea</taxon>
        <taxon>Malacostraca</taxon>
        <taxon>Eumalacostraca</taxon>
        <taxon>Eucarida</taxon>
        <taxon>Decapoda</taxon>
        <taxon>Pleocyemata</taxon>
        <taxon>Brachyura</taxon>
        <taxon>Eubrachyura</taxon>
        <taxon>Portunoidea</taxon>
        <taxon>Portunidae</taxon>
        <taxon>Portuninae</taxon>
        <taxon>Scylla</taxon>
    </lineage>
</organism>
<dbReference type="Pfam" id="PF00078">
    <property type="entry name" value="RVT_1"/>
    <property type="match status" value="1"/>
</dbReference>
<dbReference type="InterPro" id="IPR000477">
    <property type="entry name" value="RT_dom"/>
</dbReference>
<dbReference type="AlphaFoldDB" id="A0A0P4VPR3"/>
<dbReference type="InterPro" id="IPR043502">
    <property type="entry name" value="DNA/RNA_pol_sf"/>
</dbReference>
<evidence type="ECO:0000313" key="2">
    <source>
        <dbReference type="EMBL" id="JAI56885.1"/>
    </source>
</evidence>
<dbReference type="InterPro" id="IPR058912">
    <property type="entry name" value="HTH_animal"/>
</dbReference>
<feature type="domain" description="Reverse transcriptase" evidence="1">
    <location>
        <begin position="62"/>
        <end position="332"/>
    </location>
</feature>
<dbReference type="Pfam" id="PF26215">
    <property type="entry name" value="HTH_animal"/>
    <property type="match status" value="1"/>
</dbReference>
<dbReference type="EMBL" id="GDRN01110586">
    <property type="protein sequence ID" value="JAI56885.1"/>
    <property type="molecule type" value="Transcribed_RNA"/>
</dbReference>
<evidence type="ECO:0000259" key="1">
    <source>
        <dbReference type="PROSITE" id="PS50878"/>
    </source>
</evidence>
<protein>
    <recommendedName>
        <fullName evidence="1">Reverse transcriptase domain-containing protein</fullName>
    </recommendedName>
</protein>
<accession>A0A0P4VPR3</accession>
<dbReference type="PANTHER" id="PTHR21301:SF10">
    <property type="entry name" value="REVERSE TRANSCRIPTASE DOMAIN-CONTAINING PROTEIN"/>
    <property type="match status" value="1"/>
</dbReference>